<protein>
    <submittedName>
        <fullName evidence="3">Uncharacterized protein</fullName>
    </submittedName>
</protein>
<evidence type="ECO:0000313" key="6">
    <source>
        <dbReference type="Proteomes" id="UP000663889"/>
    </source>
</evidence>
<reference evidence="3" key="1">
    <citation type="submission" date="2021-02" db="EMBL/GenBank/DDBJ databases">
        <authorList>
            <person name="Nowell W R."/>
        </authorList>
    </citation>
    <scope>NUCLEOTIDE SEQUENCE</scope>
</reference>
<comment type="caution">
    <text evidence="3">The sequence shown here is derived from an EMBL/GenBank/DDBJ whole genome shotgun (WGS) entry which is preliminary data.</text>
</comment>
<evidence type="ECO:0000313" key="2">
    <source>
        <dbReference type="EMBL" id="CAF1258775.1"/>
    </source>
</evidence>
<name>A0A815DVA0_9BILA</name>
<keyword evidence="5" id="KW-1185">Reference proteome</keyword>
<evidence type="ECO:0000313" key="1">
    <source>
        <dbReference type="EMBL" id="CAF1242038.1"/>
    </source>
</evidence>
<dbReference type="Proteomes" id="UP000663882">
    <property type="component" value="Unassembled WGS sequence"/>
</dbReference>
<gene>
    <name evidence="4" type="ORF">JXQ802_LOCUS41766</name>
    <name evidence="1" type="ORF">PYM288_LOCUS26926</name>
    <name evidence="2" type="ORF">RFH988_LOCUS27560</name>
    <name evidence="3" type="ORF">SEV965_LOCUS26416</name>
</gene>
<dbReference type="AlphaFoldDB" id="A0A815DVA0"/>
<dbReference type="EMBL" id="CAJNOU010002240">
    <property type="protein sequence ID" value="CAF1303498.1"/>
    <property type="molecule type" value="Genomic_DNA"/>
</dbReference>
<dbReference type="Proteomes" id="UP000663870">
    <property type="component" value="Unassembled WGS sequence"/>
</dbReference>
<proteinExistence type="predicted"/>
<dbReference type="Proteomes" id="UP000663854">
    <property type="component" value="Unassembled WGS sequence"/>
</dbReference>
<sequence length="117" mass="13232">MNYSDLLANKGTYSTVGVDLVIFKRDNLHAEHDQINYLLDTADKGSSDETSISSNSIKRNDLYDSGCTIILRKSSNQTSIDEDNNNDVQTDINHLTSEQLQRHMKVFALTKKKTKHV</sequence>
<evidence type="ECO:0000313" key="3">
    <source>
        <dbReference type="EMBL" id="CAF1303498.1"/>
    </source>
</evidence>
<dbReference type="EMBL" id="CAJNOH010001689">
    <property type="protein sequence ID" value="CAF1242038.1"/>
    <property type="molecule type" value="Genomic_DNA"/>
</dbReference>
<evidence type="ECO:0000313" key="5">
    <source>
        <dbReference type="Proteomes" id="UP000663870"/>
    </source>
</evidence>
<dbReference type="OrthoDB" id="10498906at2759"/>
<accession>A0A815DVA0</accession>
<organism evidence="3 6">
    <name type="scientific">Rotaria sordida</name>
    <dbReference type="NCBI Taxonomy" id="392033"/>
    <lineage>
        <taxon>Eukaryota</taxon>
        <taxon>Metazoa</taxon>
        <taxon>Spiralia</taxon>
        <taxon>Gnathifera</taxon>
        <taxon>Rotifera</taxon>
        <taxon>Eurotatoria</taxon>
        <taxon>Bdelloidea</taxon>
        <taxon>Philodinida</taxon>
        <taxon>Philodinidae</taxon>
        <taxon>Rotaria</taxon>
    </lineage>
</organism>
<dbReference type="Proteomes" id="UP000663889">
    <property type="component" value="Unassembled WGS sequence"/>
</dbReference>
<dbReference type="EMBL" id="CAJNOL010002708">
    <property type="protein sequence ID" value="CAF1523902.1"/>
    <property type="molecule type" value="Genomic_DNA"/>
</dbReference>
<dbReference type="EMBL" id="CAJNOO010002344">
    <property type="protein sequence ID" value="CAF1258775.1"/>
    <property type="molecule type" value="Genomic_DNA"/>
</dbReference>
<evidence type="ECO:0000313" key="4">
    <source>
        <dbReference type="EMBL" id="CAF1523902.1"/>
    </source>
</evidence>